<dbReference type="PROSITE" id="PS51736">
    <property type="entry name" value="RECOMBINASES_3"/>
    <property type="match status" value="1"/>
</dbReference>
<evidence type="ECO:0000256" key="3">
    <source>
        <dbReference type="SAM" id="Coils"/>
    </source>
</evidence>
<evidence type="ECO:0000259" key="5">
    <source>
        <dbReference type="PROSITE" id="PS51737"/>
    </source>
</evidence>
<accession>A0AAU3I9G4</accession>
<dbReference type="Gene3D" id="3.90.1750.20">
    <property type="entry name" value="Putative Large Serine Recombinase, Chain B, Domain 2"/>
    <property type="match status" value="1"/>
</dbReference>
<dbReference type="PANTHER" id="PTHR30461">
    <property type="entry name" value="DNA-INVERTASE FROM LAMBDOID PROPHAGE"/>
    <property type="match status" value="1"/>
</dbReference>
<dbReference type="Pfam" id="PF13408">
    <property type="entry name" value="Zn_ribbon_recom"/>
    <property type="match status" value="1"/>
</dbReference>
<organism evidence="6">
    <name type="scientific">Streptomyces sp. NBC_01393</name>
    <dbReference type="NCBI Taxonomy" id="2903851"/>
    <lineage>
        <taxon>Bacteria</taxon>
        <taxon>Bacillati</taxon>
        <taxon>Actinomycetota</taxon>
        <taxon>Actinomycetes</taxon>
        <taxon>Kitasatosporales</taxon>
        <taxon>Streptomycetaceae</taxon>
        <taxon>Streptomyces</taxon>
    </lineage>
</organism>
<dbReference type="EMBL" id="CP109546">
    <property type="protein sequence ID" value="WTZ13156.1"/>
    <property type="molecule type" value="Genomic_DNA"/>
</dbReference>
<feature type="coiled-coil region" evidence="3">
    <location>
        <begin position="433"/>
        <end position="477"/>
    </location>
</feature>
<keyword evidence="2" id="KW-0233">DNA recombination</keyword>
<protein>
    <submittedName>
        <fullName evidence="6">Recombinase family protein</fullName>
    </submittedName>
</protein>
<dbReference type="InterPro" id="IPR025161">
    <property type="entry name" value="IS402-like_dom"/>
</dbReference>
<keyword evidence="1" id="KW-0238">DNA-binding</keyword>
<evidence type="ECO:0000313" key="6">
    <source>
        <dbReference type="EMBL" id="WTZ13156.1"/>
    </source>
</evidence>
<sequence>MRTWGAANVAMKRAAVMARVSTSEQVQGYGIQVQLDAGTTHINNQPGWTLDPEHIFVDEGVSGSVIDRPEMLRMEAAARARLIDVIVVHKFDRIGRTGRAFWAWIWAMEDLGIRFVSTTQNIDTTTDFGRQQLQFYAMMAEAEWNAIRTRTIDGRNAAVLAGKWPGGPAPYGFKIKGERRNKTLVHKKKEVKVILKAVSLIVDKGMNCGEAARELNRLNCLTRTGKQWNAPNLLQRMQNPMLCGEFTFRDPSKPGRGGKKRTKLNIDGTPLYGDSVTLQFPKIITADQFTLLQAALTVNAKGPRQNQYTYPLSGRIPSACGRHYIGQHDKATLTRYYMCMGKRQLPEDYCQCKGINAQDIEQAVWKDISGFLGDSERLTALANDWMRTLPGDIDMHRERVALLTKSVANGQEKLTLAAINLATLDQLDDETKQAALAKMNEDLRKERESLIEAQAVLEEQERAAAEAQSILSAIESAQINLTDLGLTEMRDMMAILNISVEILGEVPGNCRAGRRCMNSEWHAETKSLVPDDVTEEEWPALLAVVNANRRAAIFARKGTDLRQQVNGILYKLRSRCAWSAVPAAYGTTTGLKARAERLFSDGDWPVIVEHLNARGGGTEIPPERSIPKFLVHGILIKEIGAVTMADEEDSSSSCGVLRSPTKR</sequence>
<dbReference type="InterPro" id="IPR011109">
    <property type="entry name" value="DNA_bind_recombinase_dom"/>
</dbReference>
<dbReference type="GO" id="GO:0003677">
    <property type="term" value="F:DNA binding"/>
    <property type="evidence" value="ECO:0007669"/>
    <property type="project" value="UniProtKB-KW"/>
</dbReference>
<evidence type="ECO:0000256" key="2">
    <source>
        <dbReference type="ARBA" id="ARBA00023172"/>
    </source>
</evidence>
<dbReference type="InterPro" id="IPR050639">
    <property type="entry name" value="SSR_resolvase"/>
</dbReference>
<proteinExistence type="predicted"/>
<dbReference type="SUPFAM" id="SSF53041">
    <property type="entry name" value="Resolvase-like"/>
    <property type="match status" value="1"/>
</dbReference>
<dbReference type="Pfam" id="PF07508">
    <property type="entry name" value="Recombinase"/>
    <property type="match status" value="1"/>
</dbReference>
<keyword evidence="3" id="KW-0175">Coiled coil</keyword>
<dbReference type="PANTHER" id="PTHR30461:SF2">
    <property type="entry name" value="SERINE RECOMBINASE PINE-RELATED"/>
    <property type="match status" value="1"/>
</dbReference>
<dbReference type="SMART" id="SM00857">
    <property type="entry name" value="Resolvase"/>
    <property type="match status" value="1"/>
</dbReference>
<dbReference type="Pfam" id="PF00239">
    <property type="entry name" value="Resolvase"/>
    <property type="match status" value="1"/>
</dbReference>
<evidence type="ECO:0000259" key="4">
    <source>
        <dbReference type="PROSITE" id="PS51736"/>
    </source>
</evidence>
<dbReference type="CDD" id="cd00338">
    <property type="entry name" value="Ser_Recombinase"/>
    <property type="match status" value="1"/>
</dbReference>
<evidence type="ECO:0000256" key="1">
    <source>
        <dbReference type="ARBA" id="ARBA00023125"/>
    </source>
</evidence>
<dbReference type="Gene3D" id="3.40.50.1390">
    <property type="entry name" value="Resolvase, N-terminal catalytic domain"/>
    <property type="match status" value="1"/>
</dbReference>
<feature type="domain" description="Recombinase" evidence="5">
    <location>
        <begin position="170"/>
        <end position="302"/>
    </location>
</feature>
<reference evidence="6" key="1">
    <citation type="submission" date="2022-10" db="EMBL/GenBank/DDBJ databases">
        <title>The complete genomes of actinobacterial strains from the NBC collection.</title>
        <authorList>
            <person name="Joergensen T.S."/>
            <person name="Alvarez Arevalo M."/>
            <person name="Sterndorff E.B."/>
            <person name="Faurdal D."/>
            <person name="Vuksanovic O."/>
            <person name="Mourched A.-S."/>
            <person name="Charusanti P."/>
            <person name="Shaw S."/>
            <person name="Blin K."/>
            <person name="Weber T."/>
        </authorList>
    </citation>
    <scope>NUCLEOTIDE SEQUENCE</scope>
    <source>
        <strain evidence="6">NBC_01393</strain>
    </source>
</reference>
<name>A0AAU3I9G4_9ACTN</name>
<dbReference type="InterPro" id="IPR036162">
    <property type="entry name" value="Resolvase-like_N_sf"/>
</dbReference>
<dbReference type="InterPro" id="IPR025827">
    <property type="entry name" value="Zn_ribbon_recom_dom"/>
</dbReference>
<dbReference type="PROSITE" id="PS51737">
    <property type="entry name" value="RECOMBINASE_DNA_BIND"/>
    <property type="match status" value="1"/>
</dbReference>
<gene>
    <name evidence="6" type="ORF">OG699_37475</name>
</gene>
<dbReference type="GO" id="GO:0000150">
    <property type="term" value="F:DNA strand exchange activity"/>
    <property type="evidence" value="ECO:0007669"/>
    <property type="project" value="InterPro"/>
</dbReference>
<feature type="domain" description="Resolvase/invertase-type recombinase catalytic" evidence="4">
    <location>
        <begin position="13"/>
        <end position="162"/>
    </location>
</feature>
<dbReference type="InterPro" id="IPR006119">
    <property type="entry name" value="Resolv_N"/>
</dbReference>
<dbReference type="AlphaFoldDB" id="A0AAU3I9G4"/>
<dbReference type="Pfam" id="PF13340">
    <property type="entry name" value="DUF4096"/>
    <property type="match status" value="1"/>
</dbReference>
<dbReference type="InterPro" id="IPR038109">
    <property type="entry name" value="DNA_bind_recomb_sf"/>
</dbReference>